<keyword evidence="1" id="KW-1133">Transmembrane helix</keyword>
<reference evidence="2" key="1">
    <citation type="submission" date="2015-05" db="EMBL/GenBank/DDBJ databases">
        <title>Permanent draft genome of Rhodopirellula islandicus K833.</title>
        <authorList>
            <person name="Kizina J."/>
            <person name="Richter M."/>
            <person name="Glockner F.O."/>
            <person name="Harder J."/>
        </authorList>
    </citation>
    <scope>NUCLEOTIDE SEQUENCE [LARGE SCALE GENOMIC DNA]</scope>
    <source>
        <strain evidence="2">K833</strain>
    </source>
</reference>
<keyword evidence="1" id="KW-0472">Membrane</keyword>
<evidence type="ECO:0008006" key="4">
    <source>
        <dbReference type="Google" id="ProtNLM"/>
    </source>
</evidence>
<evidence type="ECO:0000313" key="3">
    <source>
        <dbReference type="Proteomes" id="UP000036367"/>
    </source>
</evidence>
<dbReference type="PATRIC" id="fig|595434.4.peg.2587"/>
<sequence length="146" mass="16632">MINIGVLLVMAWAAHQFIEPSEAKDQLFDWVKIVVPLVELGLLFAALLFWIRNGTFRMAVNADRFEVVDPLSANGSFSVPVSEIVQIKQTHQKNSNFSSIRMHMKSGEQIRITQNHHYNRAKLYAALAKANPDIDLPKSAWRFKQV</sequence>
<accession>A0A0J1EI59</accession>
<feature type="transmembrane region" description="Helical" evidence="1">
    <location>
        <begin position="33"/>
        <end position="51"/>
    </location>
</feature>
<evidence type="ECO:0000313" key="2">
    <source>
        <dbReference type="EMBL" id="KLU05224.1"/>
    </source>
</evidence>
<name>A0A0J1EI59_RHOIS</name>
<keyword evidence="3" id="KW-1185">Reference proteome</keyword>
<comment type="caution">
    <text evidence="2">The sequence shown here is derived from an EMBL/GenBank/DDBJ whole genome shotgun (WGS) entry which is preliminary data.</text>
</comment>
<dbReference type="AlphaFoldDB" id="A0A0J1EI59"/>
<evidence type="ECO:0000256" key="1">
    <source>
        <dbReference type="SAM" id="Phobius"/>
    </source>
</evidence>
<gene>
    <name evidence="2" type="ORF">RISK_002715</name>
</gene>
<dbReference type="EMBL" id="LECT01000021">
    <property type="protein sequence ID" value="KLU05224.1"/>
    <property type="molecule type" value="Genomic_DNA"/>
</dbReference>
<organism evidence="2 3">
    <name type="scientific">Rhodopirellula islandica</name>
    <dbReference type="NCBI Taxonomy" id="595434"/>
    <lineage>
        <taxon>Bacteria</taxon>
        <taxon>Pseudomonadati</taxon>
        <taxon>Planctomycetota</taxon>
        <taxon>Planctomycetia</taxon>
        <taxon>Pirellulales</taxon>
        <taxon>Pirellulaceae</taxon>
        <taxon>Rhodopirellula</taxon>
    </lineage>
</organism>
<dbReference type="Proteomes" id="UP000036367">
    <property type="component" value="Unassembled WGS sequence"/>
</dbReference>
<protein>
    <recommendedName>
        <fullName evidence="4">Transmembrane protein</fullName>
    </recommendedName>
</protein>
<proteinExistence type="predicted"/>
<keyword evidence="1" id="KW-0812">Transmembrane</keyword>